<proteinExistence type="inferred from homology"/>
<dbReference type="InterPro" id="IPR036396">
    <property type="entry name" value="Cyt_P450_sf"/>
</dbReference>
<dbReference type="InterPro" id="IPR016088">
    <property type="entry name" value="Chalcone_isomerase_3-sand"/>
</dbReference>
<dbReference type="GO" id="GO:0020037">
    <property type="term" value="F:heme binding"/>
    <property type="evidence" value="ECO:0007669"/>
    <property type="project" value="InterPro"/>
</dbReference>
<dbReference type="GO" id="GO:0016705">
    <property type="term" value="F:oxidoreductase activity, acting on paired donors, with incorporation or reduction of molecular oxygen"/>
    <property type="evidence" value="ECO:0007669"/>
    <property type="project" value="InterPro"/>
</dbReference>
<dbReference type="GO" id="GO:0004497">
    <property type="term" value="F:monooxygenase activity"/>
    <property type="evidence" value="ECO:0007669"/>
    <property type="project" value="InterPro"/>
</dbReference>
<dbReference type="InterPro" id="IPR016089">
    <property type="entry name" value="Chalcone_isomerase_bundle_sf"/>
</dbReference>
<reference evidence="4" key="1">
    <citation type="journal article" date="2018" name="Nat. Genet.">
        <title>Extensive intraspecific gene order and gene structural variations between Mo17 and other maize genomes.</title>
        <authorList>
            <person name="Sun S."/>
            <person name="Zhou Y."/>
            <person name="Chen J."/>
            <person name="Shi J."/>
            <person name="Zhao H."/>
            <person name="Zhao H."/>
            <person name="Song W."/>
            <person name="Zhang M."/>
            <person name="Cui Y."/>
            <person name="Dong X."/>
            <person name="Liu H."/>
            <person name="Ma X."/>
            <person name="Jiao Y."/>
            <person name="Wang B."/>
            <person name="Wei X."/>
            <person name="Stein J.C."/>
            <person name="Glaubitz J.C."/>
            <person name="Lu F."/>
            <person name="Yu G."/>
            <person name="Liang C."/>
            <person name="Fengler K."/>
            <person name="Li B."/>
            <person name="Rafalski A."/>
            <person name="Schnable P.S."/>
            <person name="Ware D.H."/>
            <person name="Buckler E.S."/>
            <person name="Lai J."/>
        </authorList>
    </citation>
    <scope>NUCLEOTIDE SEQUENCE [LARGE SCALE GENOMIC DNA]</scope>
    <source>
        <tissue evidence="4">Seedling</tissue>
    </source>
</reference>
<dbReference type="InterPro" id="IPR016087">
    <property type="entry name" value="Chalcone_isomerase"/>
</dbReference>
<evidence type="ECO:0000313" key="4">
    <source>
        <dbReference type="EMBL" id="PWZ25892.1"/>
    </source>
</evidence>
<dbReference type="PANTHER" id="PTHR47284:SF3">
    <property type="entry name" value="FATTY-ACID-BINDING PROTEIN 2"/>
    <property type="match status" value="1"/>
</dbReference>
<comment type="caution">
    <text evidence="4">The sequence shown here is derived from an EMBL/GenBank/DDBJ whole genome shotgun (WGS) entry which is preliminary data.</text>
</comment>
<gene>
    <name evidence="4" type="primary">FAP2_1</name>
    <name evidence="4" type="ORF">Zm00014a_008563</name>
</gene>
<evidence type="ECO:0000259" key="3">
    <source>
        <dbReference type="Pfam" id="PF16035"/>
    </source>
</evidence>
<dbReference type="GO" id="GO:0016872">
    <property type="term" value="F:intramolecular lyase activity"/>
    <property type="evidence" value="ECO:0007669"/>
    <property type="project" value="InterPro"/>
</dbReference>
<evidence type="ECO:0000256" key="1">
    <source>
        <dbReference type="ARBA" id="ARBA00007166"/>
    </source>
</evidence>
<accession>A0A3L6EXW0</accession>
<dbReference type="Gene3D" id="1.10.890.20">
    <property type="match status" value="1"/>
</dbReference>
<dbReference type="PANTHER" id="PTHR47284">
    <property type="entry name" value="FATTY-ACID-BINDING PROTEIN 2"/>
    <property type="match status" value="1"/>
</dbReference>
<dbReference type="Pfam" id="PF16035">
    <property type="entry name" value="Chalcone_2"/>
    <property type="match status" value="1"/>
</dbReference>
<dbReference type="ExpressionAtlas" id="A0A3L6EXW0">
    <property type="expression patterns" value="baseline and differential"/>
</dbReference>
<dbReference type="InterPro" id="IPR036298">
    <property type="entry name" value="Chalcone_isomerase_sf"/>
</dbReference>
<dbReference type="EMBL" id="NCVQ01000005">
    <property type="protein sequence ID" value="PWZ25892.1"/>
    <property type="molecule type" value="Genomic_DNA"/>
</dbReference>
<sequence length="374" mass="42184">MFSSLTVLMTTAEACKQVLMDEDAFVTGWPKATVALVGPRSFVAMPHDEHRRLRKLTAAPINGFDALTGFRKVLLLLNSLTSSKEASDFIMKDWSIFSKFDHNGAYLPMLPIDSPISHDVGLGLISQVGNLVECSFQHPRHICATGSGTVQEAFSCLNKFAEAFYFWFSRASNPKLFQRLSAAAGSSSRVLVGMGFRSMRIMRVKDLNLYAFGLYIQPDSVCKKLGPKYACIPDAELKDHPDFYEDLLRENIDMTVRLVVSYNGLSIGTVRDAFEKSLAFRLKKMNPNTDYDCLKTFGSCFNEYIRIPAGTKIDFRQTSDVDGKQIGTVHSKYLCSKSECQRILDIYGSAQVFQIINEVMYLSMNRNLLRYVYW</sequence>
<feature type="domain" description="Chalcone isomerase" evidence="3">
    <location>
        <begin position="190"/>
        <end position="320"/>
    </location>
</feature>
<protein>
    <recommendedName>
        <fullName evidence="2">Chalcone--flavanone isomerase</fullName>
    </recommendedName>
</protein>
<evidence type="ECO:0000256" key="2">
    <source>
        <dbReference type="ARBA" id="ARBA00024426"/>
    </source>
</evidence>
<dbReference type="GO" id="GO:0005506">
    <property type="term" value="F:iron ion binding"/>
    <property type="evidence" value="ECO:0007669"/>
    <property type="project" value="InterPro"/>
</dbReference>
<dbReference type="AlphaFoldDB" id="A0A3L6EXW0"/>
<dbReference type="Gene3D" id="3.50.70.10">
    <property type="match status" value="1"/>
</dbReference>
<dbReference type="Proteomes" id="UP000251960">
    <property type="component" value="Chromosome 4"/>
</dbReference>
<comment type="similarity">
    <text evidence="1">Belongs to the chalcone isomerase family.</text>
</comment>
<dbReference type="SUPFAM" id="SSF54626">
    <property type="entry name" value="Chalcone isomerase"/>
    <property type="match status" value="1"/>
</dbReference>
<dbReference type="SUPFAM" id="SSF48264">
    <property type="entry name" value="Cytochrome P450"/>
    <property type="match status" value="1"/>
</dbReference>
<name>A0A3L6EXW0_MAIZE</name>
<organism evidence="4">
    <name type="scientific">Zea mays</name>
    <name type="common">Maize</name>
    <dbReference type="NCBI Taxonomy" id="4577"/>
    <lineage>
        <taxon>Eukaryota</taxon>
        <taxon>Viridiplantae</taxon>
        <taxon>Streptophyta</taxon>
        <taxon>Embryophyta</taxon>
        <taxon>Tracheophyta</taxon>
        <taxon>Spermatophyta</taxon>
        <taxon>Magnoliopsida</taxon>
        <taxon>Liliopsida</taxon>
        <taxon>Poales</taxon>
        <taxon>Poaceae</taxon>
        <taxon>PACMAD clade</taxon>
        <taxon>Panicoideae</taxon>
        <taxon>Andropogonodae</taxon>
        <taxon>Andropogoneae</taxon>
        <taxon>Tripsacinae</taxon>
        <taxon>Zea</taxon>
    </lineage>
</organism>